<comment type="caution">
    <text evidence="1">The sequence shown here is derived from an EMBL/GenBank/DDBJ whole genome shotgun (WGS) entry which is preliminary data.</text>
</comment>
<evidence type="ECO:0000313" key="2">
    <source>
        <dbReference type="Proteomes" id="UP000823896"/>
    </source>
</evidence>
<protein>
    <submittedName>
        <fullName evidence="1">Uncharacterized protein</fullName>
    </submittedName>
</protein>
<name>A0A9D2NQ83_9FIRM</name>
<reference evidence="1" key="2">
    <citation type="submission" date="2021-04" db="EMBL/GenBank/DDBJ databases">
        <authorList>
            <person name="Gilroy R."/>
        </authorList>
    </citation>
    <scope>NUCLEOTIDE SEQUENCE</scope>
    <source>
        <strain evidence="1">CHK187-11901</strain>
    </source>
</reference>
<dbReference type="EMBL" id="DWWM01000014">
    <property type="protein sequence ID" value="HJC35992.1"/>
    <property type="molecule type" value="Genomic_DNA"/>
</dbReference>
<evidence type="ECO:0000313" key="1">
    <source>
        <dbReference type="EMBL" id="HJC35992.1"/>
    </source>
</evidence>
<proteinExistence type="predicted"/>
<gene>
    <name evidence="1" type="ORF">H9702_02535</name>
</gene>
<sequence>MKKRSDDMQPGREYIYGIKLRREIRLIRGTTADVQRLLASCPNAIITRLKDEQAAEKWLRRNQRGHRRVVKMTES</sequence>
<organism evidence="1 2">
    <name type="scientific">Candidatus Merdibacter merdavium</name>
    <dbReference type="NCBI Taxonomy" id="2838692"/>
    <lineage>
        <taxon>Bacteria</taxon>
        <taxon>Bacillati</taxon>
        <taxon>Bacillota</taxon>
        <taxon>Erysipelotrichia</taxon>
        <taxon>Erysipelotrichales</taxon>
        <taxon>Erysipelotrichaceae</taxon>
        <taxon>Merdibacter</taxon>
    </lineage>
</organism>
<accession>A0A9D2NQ83</accession>
<reference evidence="1" key="1">
    <citation type="journal article" date="2021" name="PeerJ">
        <title>Extensive microbial diversity within the chicken gut microbiome revealed by metagenomics and culture.</title>
        <authorList>
            <person name="Gilroy R."/>
            <person name="Ravi A."/>
            <person name="Getino M."/>
            <person name="Pursley I."/>
            <person name="Horton D.L."/>
            <person name="Alikhan N.F."/>
            <person name="Baker D."/>
            <person name="Gharbi K."/>
            <person name="Hall N."/>
            <person name="Watson M."/>
            <person name="Adriaenssens E.M."/>
            <person name="Foster-Nyarko E."/>
            <person name="Jarju S."/>
            <person name="Secka A."/>
            <person name="Antonio M."/>
            <person name="Oren A."/>
            <person name="Chaudhuri R.R."/>
            <person name="La Ragione R."/>
            <person name="Hildebrand F."/>
            <person name="Pallen M.J."/>
        </authorList>
    </citation>
    <scope>NUCLEOTIDE SEQUENCE</scope>
    <source>
        <strain evidence="1">CHK187-11901</strain>
    </source>
</reference>
<dbReference type="Proteomes" id="UP000823896">
    <property type="component" value="Unassembled WGS sequence"/>
</dbReference>
<dbReference type="AlphaFoldDB" id="A0A9D2NQ83"/>